<evidence type="ECO:0000259" key="5">
    <source>
        <dbReference type="PROSITE" id="PS01124"/>
    </source>
</evidence>
<comment type="caution">
    <text evidence="7">The sequence shown here is derived from an EMBL/GenBank/DDBJ whole genome shotgun (WGS) entry which is preliminary data.</text>
</comment>
<gene>
    <name evidence="7" type="ORF">H7C18_28220</name>
</gene>
<dbReference type="RefSeq" id="WP_185132482.1">
    <property type="nucleotide sequence ID" value="NZ_JACJVO010000037.1"/>
</dbReference>
<keyword evidence="8" id="KW-1185">Reference proteome</keyword>
<evidence type="ECO:0000256" key="2">
    <source>
        <dbReference type="ARBA" id="ARBA00023125"/>
    </source>
</evidence>
<name>A0A7X0SRH6_9BACL</name>
<keyword evidence="4" id="KW-0597">Phosphoprotein</keyword>
<dbReference type="GO" id="GO:0003700">
    <property type="term" value="F:DNA-binding transcription factor activity"/>
    <property type="evidence" value="ECO:0007669"/>
    <property type="project" value="InterPro"/>
</dbReference>
<dbReference type="PANTHER" id="PTHR43280">
    <property type="entry name" value="ARAC-FAMILY TRANSCRIPTIONAL REGULATOR"/>
    <property type="match status" value="1"/>
</dbReference>
<protein>
    <submittedName>
        <fullName evidence="7">Response regulator transcription factor</fullName>
    </submittedName>
</protein>
<dbReference type="Pfam" id="PF00072">
    <property type="entry name" value="Response_reg"/>
    <property type="match status" value="1"/>
</dbReference>
<dbReference type="InterPro" id="IPR011006">
    <property type="entry name" value="CheY-like_superfamily"/>
</dbReference>
<dbReference type="InterPro" id="IPR009057">
    <property type="entry name" value="Homeodomain-like_sf"/>
</dbReference>
<dbReference type="EMBL" id="JACJVO010000037">
    <property type="protein sequence ID" value="MBB6734818.1"/>
    <property type="molecule type" value="Genomic_DNA"/>
</dbReference>
<organism evidence="7 8">
    <name type="scientific">Cohnella zeiphila</name>
    <dbReference type="NCBI Taxonomy" id="2761120"/>
    <lineage>
        <taxon>Bacteria</taxon>
        <taxon>Bacillati</taxon>
        <taxon>Bacillota</taxon>
        <taxon>Bacilli</taxon>
        <taxon>Bacillales</taxon>
        <taxon>Paenibacillaceae</taxon>
        <taxon>Cohnella</taxon>
    </lineage>
</organism>
<feature type="modified residue" description="4-aspartylphosphate" evidence="4">
    <location>
        <position position="55"/>
    </location>
</feature>
<dbReference type="CDD" id="cd17536">
    <property type="entry name" value="REC_YesN-like"/>
    <property type="match status" value="1"/>
</dbReference>
<dbReference type="InterPro" id="IPR001789">
    <property type="entry name" value="Sig_transdc_resp-reg_receiver"/>
</dbReference>
<dbReference type="PROSITE" id="PS01124">
    <property type="entry name" value="HTH_ARAC_FAMILY_2"/>
    <property type="match status" value="1"/>
</dbReference>
<dbReference type="GO" id="GO:0043565">
    <property type="term" value="F:sequence-specific DNA binding"/>
    <property type="evidence" value="ECO:0007669"/>
    <property type="project" value="InterPro"/>
</dbReference>
<dbReference type="InterPro" id="IPR018062">
    <property type="entry name" value="HTH_AraC-typ_CS"/>
</dbReference>
<evidence type="ECO:0000259" key="6">
    <source>
        <dbReference type="PROSITE" id="PS50110"/>
    </source>
</evidence>
<evidence type="ECO:0000313" key="8">
    <source>
        <dbReference type="Proteomes" id="UP000564644"/>
    </source>
</evidence>
<dbReference type="GO" id="GO:0000160">
    <property type="term" value="P:phosphorelay signal transduction system"/>
    <property type="evidence" value="ECO:0007669"/>
    <property type="project" value="InterPro"/>
</dbReference>
<evidence type="ECO:0000313" key="7">
    <source>
        <dbReference type="EMBL" id="MBB6734818.1"/>
    </source>
</evidence>
<dbReference type="Gene3D" id="1.10.10.60">
    <property type="entry name" value="Homeodomain-like"/>
    <property type="match status" value="2"/>
</dbReference>
<dbReference type="Gene3D" id="3.40.50.2300">
    <property type="match status" value="1"/>
</dbReference>
<keyword evidence="3" id="KW-0804">Transcription</keyword>
<sequence length="473" mass="52605">MHKVLLVDDESWVVESLKDLVDWRLHGFEVVGQARNGAEALEAISELEPDVVFTDIRMPEMNGLELIQRGRSASLPVHFVIVSGYAEFAYAQKAMNQGAFAYCLKPFDEIEIAGVLTRLDRMLKEKKAPSERSLVSLVGDSGTDGESGRRLREELRKHGVLEREADGFVAVVSVGTGELPRPAAPCLVFKTGAAKTAVLLGSGRASAVLDDWQGALPPGVKGVGVSRSIADAALIGDAIEEADALAYHFFIAREAGPHRSLPFREAELRQALAEMSEAVREKGDAEALRALDRIEALFREGALSIRHAFQVYNMTVSLLYKLGQTETILYGYDQLAQTFADVFEMMDELKKLAARDLNQAEPAGAEPRNRTFDSILQYVTGHYREDLSLQSLSEQFFMNPSYISQLFKKEVGETFTAYVTKLRISRACELLKKGDDTFQEIAERVGYHDYFYFARQFKKITGATPTQFREAHS</sequence>
<dbReference type="PRINTS" id="PR00032">
    <property type="entry name" value="HTHARAC"/>
</dbReference>
<dbReference type="PROSITE" id="PS00041">
    <property type="entry name" value="HTH_ARAC_FAMILY_1"/>
    <property type="match status" value="1"/>
</dbReference>
<proteinExistence type="predicted"/>
<feature type="domain" description="Response regulatory" evidence="6">
    <location>
        <begin position="3"/>
        <end position="120"/>
    </location>
</feature>
<feature type="domain" description="HTH araC/xylS-type" evidence="5">
    <location>
        <begin position="373"/>
        <end position="471"/>
    </location>
</feature>
<evidence type="ECO:0000256" key="3">
    <source>
        <dbReference type="ARBA" id="ARBA00023163"/>
    </source>
</evidence>
<keyword evidence="1" id="KW-0805">Transcription regulation</keyword>
<dbReference type="PANTHER" id="PTHR43280:SF28">
    <property type="entry name" value="HTH-TYPE TRANSCRIPTIONAL ACTIVATOR RHAS"/>
    <property type="match status" value="1"/>
</dbReference>
<dbReference type="AlphaFoldDB" id="A0A7X0SRH6"/>
<dbReference type="Pfam" id="PF12833">
    <property type="entry name" value="HTH_18"/>
    <property type="match status" value="1"/>
</dbReference>
<dbReference type="InterPro" id="IPR020449">
    <property type="entry name" value="Tscrpt_reg_AraC-type_HTH"/>
</dbReference>
<dbReference type="SUPFAM" id="SSF46689">
    <property type="entry name" value="Homeodomain-like"/>
    <property type="match status" value="2"/>
</dbReference>
<dbReference type="SMART" id="SM00448">
    <property type="entry name" value="REC"/>
    <property type="match status" value="1"/>
</dbReference>
<keyword evidence="2" id="KW-0238">DNA-binding</keyword>
<dbReference type="InterPro" id="IPR018060">
    <property type="entry name" value="HTH_AraC"/>
</dbReference>
<dbReference type="SMART" id="SM00342">
    <property type="entry name" value="HTH_ARAC"/>
    <property type="match status" value="1"/>
</dbReference>
<dbReference type="Proteomes" id="UP000564644">
    <property type="component" value="Unassembled WGS sequence"/>
</dbReference>
<dbReference type="PROSITE" id="PS50110">
    <property type="entry name" value="RESPONSE_REGULATORY"/>
    <property type="match status" value="1"/>
</dbReference>
<accession>A0A7X0SRH6</accession>
<evidence type="ECO:0000256" key="4">
    <source>
        <dbReference type="PROSITE-ProRule" id="PRU00169"/>
    </source>
</evidence>
<evidence type="ECO:0000256" key="1">
    <source>
        <dbReference type="ARBA" id="ARBA00023015"/>
    </source>
</evidence>
<dbReference type="SUPFAM" id="SSF52172">
    <property type="entry name" value="CheY-like"/>
    <property type="match status" value="1"/>
</dbReference>
<reference evidence="7 8" key="1">
    <citation type="submission" date="2020-08" db="EMBL/GenBank/DDBJ databases">
        <title>Cohnella phylogeny.</title>
        <authorList>
            <person name="Dunlap C."/>
        </authorList>
    </citation>
    <scope>NUCLEOTIDE SEQUENCE [LARGE SCALE GENOMIC DNA]</scope>
    <source>
        <strain evidence="7 8">CBP 2801</strain>
    </source>
</reference>